<dbReference type="EMBL" id="CAEY01000550">
    <property type="status" value="NOT_ANNOTATED_CDS"/>
    <property type="molecule type" value="Genomic_DNA"/>
</dbReference>
<dbReference type="GO" id="GO:0005737">
    <property type="term" value="C:cytoplasm"/>
    <property type="evidence" value="ECO:0007669"/>
    <property type="project" value="UniProtKB-SubCell"/>
</dbReference>
<evidence type="ECO:0000256" key="4">
    <source>
        <dbReference type="ARBA" id="ARBA00022490"/>
    </source>
</evidence>
<dbReference type="Gene3D" id="3.40.50.1820">
    <property type="entry name" value="alpha/beta hydrolase"/>
    <property type="match status" value="1"/>
</dbReference>
<evidence type="ECO:0000256" key="6">
    <source>
        <dbReference type="ARBA" id="ARBA00022832"/>
    </source>
</evidence>
<evidence type="ECO:0000313" key="13">
    <source>
        <dbReference type="Proteomes" id="UP000015104"/>
    </source>
</evidence>
<feature type="domain" description="Phospholipase/carboxylesterase/thioesterase" evidence="11">
    <location>
        <begin position="10"/>
        <end position="219"/>
    </location>
</feature>
<keyword evidence="7" id="KW-0443">Lipid metabolism</keyword>
<reference evidence="13" key="1">
    <citation type="submission" date="2011-08" db="EMBL/GenBank/DDBJ databases">
        <authorList>
            <person name="Rombauts S."/>
        </authorList>
    </citation>
    <scope>NUCLEOTIDE SEQUENCE</scope>
    <source>
        <strain evidence="13">London</strain>
    </source>
</reference>
<dbReference type="OMA" id="SWFDIAN"/>
<keyword evidence="13" id="KW-1185">Reference proteome</keyword>
<dbReference type="Pfam" id="PF02230">
    <property type="entry name" value="Abhydrolase_2"/>
    <property type="match status" value="1"/>
</dbReference>
<dbReference type="InterPro" id="IPR029058">
    <property type="entry name" value="AB_hydrolase_fold"/>
</dbReference>
<evidence type="ECO:0000256" key="7">
    <source>
        <dbReference type="ARBA" id="ARBA00023098"/>
    </source>
</evidence>
<dbReference type="Proteomes" id="UP000015104">
    <property type="component" value="Unassembled WGS sequence"/>
</dbReference>
<dbReference type="KEGG" id="tut:107367389"/>
<keyword evidence="4" id="KW-0963">Cytoplasm</keyword>
<dbReference type="InterPro" id="IPR003140">
    <property type="entry name" value="PLipase/COase/thioEstase"/>
</dbReference>
<reference evidence="12" key="2">
    <citation type="submission" date="2015-06" db="UniProtKB">
        <authorList>
            <consortium name="EnsemblMetazoa"/>
        </authorList>
    </citation>
    <scope>IDENTIFICATION</scope>
</reference>
<protein>
    <recommendedName>
        <fullName evidence="3">palmitoyl-protein hydrolase</fullName>
        <ecNumber evidence="3">3.1.2.22</ecNumber>
    </recommendedName>
    <alternativeName>
        <fullName evidence="8">Palmitoyl-protein hydrolase</fullName>
    </alternativeName>
</protein>
<dbReference type="SUPFAM" id="SSF53474">
    <property type="entry name" value="alpha/beta-Hydrolases"/>
    <property type="match status" value="1"/>
</dbReference>
<dbReference type="PANTHER" id="PTHR10655:SF68">
    <property type="entry name" value="PALMITOYL-PROTEIN HYDROLASE"/>
    <property type="match status" value="1"/>
</dbReference>
<dbReference type="GO" id="GO:0006631">
    <property type="term" value="P:fatty acid metabolic process"/>
    <property type="evidence" value="ECO:0007669"/>
    <property type="project" value="UniProtKB-KW"/>
</dbReference>
<dbReference type="InterPro" id="IPR050565">
    <property type="entry name" value="LYPA1-2/EST-like"/>
</dbReference>
<comment type="similarity">
    <text evidence="2">Belongs to the AB hydrolase superfamily. AB hydrolase 2 family.</text>
</comment>
<evidence type="ECO:0000256" key="9">
    <source>
        <dbReference type="ARBA" id="ARBA00047337"/>
    </source>
</evidence>
<evidence type="ECO:0000256" key="2">
    <source>
        <dbReference type="ARBA" id="ARBA00006499"/>
    </source>
</evidence>
<proteinExistence type="inferred from homology"/>
<keyword evidence="6" id="KW-0276">Fatty acid metabolism</keyword>
<gene>
    <name evidence="12" type="primary">107367389</name>
</gene>
<dbReference type="HOGENOM" id="CLU_049413_3_5_1"/>
<dbReference type="EnsemblMetazoa" id="tetur21g02410.1">
    <property type="protein sequence ID" value="tetur21g02410.1"/>
    <property type="gene ID" value="tetur21g02410"/>
</dbReference>
<dbReference type="eggNOG" id="KOG2112">
    <property type="taxonomic scope" value="Eukaryota"/>
</dbReference>
<dbReference type="GO" id="GO:0008474">
    <property type="term" value="F:palmitoyl-(protein) hydrolase activity"/>
    <property type="evidence" value="ECO:0007669"/>
    <property type="project" value="UniProtKB-EC"/>
</dbReference>
<evidence type="ECO:0000259" key="11">
    <source>
        <dbReference type="Pfam" id="PF02230"/>
    </source>
</evidence>
<keyword evidence="5" id="KW-0378">Hydrolase</keyword>
<name>T1KU75_TETUR</name>
<dbReference type="AlphaFoldDB" id="T1KU75"/>
<evidence type="ECO:0000256" key="1">
    <source>
        <dbReference type="ARBA" id="ARBA00004496"/>
    </source>
</evidence>
<comment type="subcellular location">
    <subcellularLocation>
        <location evidence="1">Cytoplasm</location>
    </subcellularLocation>
</comment>
<dbReference type="STRING" id="32264.T1KU75"/>
<dbReference type="GO" id="GO:0052689">
    <property type="term" value="F:carboxylic ester hydrolase activity"/>
    <property type="evidence" value="ECO:0007669"/>
    <property type="project" value="TreeGrafter"/>
</dbReference>
<evidence type="ECO:0000313" key="12">
    <source>
        <dbReference type="EnsemblMetazoa" id="tetur21g02410.1"/>
    </source>
</evidence>
<dbReference type="OrthoDB" id="2418081at2759"/>
<dbReference type="FunFam" id="3.40.50.1820:FF:000010">
    <property type="entry name" value="Acyl-protein thioesterase 2"/>
    <property type="match status" value="1"/>
</dbReference>
<dbReference type="EC" id="3.1.2.22" evidence="3"/>
<accession>T1KU75</accession>
<comment type="catalytic activity">
    <reaction evidence="9">
        <text>S-hexadecanoyl-L-cysteinyl-[protein] + H2O = L-cysteinyl-[protein] + hexadecanoate + H(+)</text>
        <dbReference type="Rhea" id="RHEA:19233"/>
        <dbReference type="Rhea" id="RHEA-COMP:10131"/>
        <dbReference type="Rhea" id="RHEA-COMP:11032"/>
        <dbReference type="ChEBI" id="CHEBI:7896"/>
        <dbReference type="ChEBI" id="CHEBI:15377"/>
        <dbReference type="ChEBI" id="CHEBI:15378"/>
        <dbReference type="ChEBI" id="CHEBI:29950"/>
        <dbReference type="ChEBI" id="CHEBI:74151"/>
        <dbReference type="EC" id="3.1.2.22"/>
    </reaction>
</comment>
<evidence type="ECO:0000256" key="3">
    <source>
        <dbReference type="ARBA" id="ARBA00012423"/>
    </source>
</evidence>
<evidence type="ECO:0000256" key="10">
    <source>
        <dbReference type="ARBA" id="ARBA00048656"/>
    </source>
</evidence>
<comment type="catalytic activity">
    <reaction evidence="10">
        <text>1-hexadecanoyl-sn-glycero-3-phosphocholine + H2O = sn-glycerol 3-phosphocholine + hexadecanoate + H(+)</text>
        <dbReference type="Rhea" id="RHEA:40435"/>
        <dbReference type="ChEBI" id="CHEBI:7896"/>
        <dbReference type="ChEBI" id="CHEBI:15377"/>
        <dbReference type="ChEBI" id="CHEBI:15378"/>
        <dbReference type="ChEBI" id="CHEBI:16870"/>
        <dbReference type="ChEBI" id="CHEBI:72998"/>
    </reaction>
    <physiologicalReaction direction="left-to-right" evidence="10">
        <dbReference type="Rhea" id="RHEA:40436"/>
    </physiologicalReaction>
</comment>
<evidence type="ECO:0000256" key="5">
    <source>
        <dbReference type="ARBA" id="ARBA00022801"/>
    </source>
</evidence>
<organism evidence="12 13">
    <name type="scientific">Tetranychus urticae</name>
    <name type="common">Two-spotted spider mite</name>
    <dbReference type="NCBI Taxonomy" id="32264"/>
    <lineage>
        <taxon>Eukaryota</taxon>
        <taxon>Metazoa</taxon>
        <taxon>Ecdysozoa</taxon>
        <taxon>Arthropoda</taxon>
        <taxon>Chelicerata</taxon>
        <taxon>Arachnida</taxon>
        <taxon>Acari</taxon>
        <taxon>Acariformes</taxon>
        <taxon>Trombidiformes</taxon>
        <taxon>Prostigmata</taxon>
        <taxon>Eleutherengona</taxon>
        <taxon>Raphignathae</taxon>
        <taxon>Tetranychoidea</taxon>
        <taxon>Tetranychidae</taxon>
        <taxon>Tetranychus</taxon>
    </lineage>
</organism>
<evidence type="ECO:0000256" key="8">
    <source>
        <dbReference type="ARBA" id="ARBA00031195"/>
    </source>
</evidence>
<dbReference type="PANTHER" id="PTHR10655">
    <property type="entry name" value="LYSOPHOSPHOLIPASE-RELATED"/>
    <property type="match status" value="1"/>
</dbReference>
<sequence length="223" mass="23957">MASSGNNNTNANDGKYTAAMIFLHGLGDTGQGWSDSIGAIIPPYCKLICPTAPSIPITLNGGMKMTSWFDLMALSADGPEDIEGIKKANSLVLKMIEEEEAKHSIPCNRILIGGFSQGGALALHTALRHPKSLAGVLAFSCWLPLHKEYPAALNQANKGVPIFQCHGDIDLIVPRIWGNKTADILRPLLTTYNFKVYPGLAHSSSNEEMKDAAAFIARCLPPK</sequence>